<keyword evidence="1" id="KW-1133">Transmembrane helix</keyword>
<comment type="caution">
    <text evidence="2">The sequence shown here is derived from an EMBL/GenBank/DDBJ whole genome shotgun (WGS) entry which is preliminary data.</text>
</comment>
<evidence type="ECO:0000313" key="3">
    <source>
        <dbReference type="Proteomes" id="UP000030526"/>
    </source>
</evidence>
<dbReference type="EMBL" id="JPXS01000035">
    <property type="protein sequence ID" value="KGQ31169.1"/>
    <property type="molecule type" value="Genomic_DNA"/>
</dbReference>
<dbReference type="InterPro" id="IPR017516">
    <property type="entry name" value="AbrB_dup"/>
</dbReference>
<dbReference type="Proteomes" id="UP000030526">
    <property type="component" value="Unassembled WGS sequence"/>
</dbReference>
<organism evidence="2 3">
    <name type="scientific">Gallibacterium anatis</name>
    <dbReference type="NCBI Taxonomy" id="750"/>
    <lineage>
        <taxon>Bacteria</taxon>
        <taxon>Pseudomonadati</taxon>
        <taxon>Pseudomonadota</taxon>
        <taxon>Gammaproteobacteria</taxon>
        <taxon>Pasteurellales</taxon>
        <taxon>Pasteurellaceae</taxon>
        <taxon>Gallibacterium</taxon>
    </lineage>
</organism>
<dbReference type="InterPro" id="IPR007820">
    <property type="entry name" value="AbrB_fam"/>
</dbReference>
<dbReference type="AlphaFoldDB" id="A0A0A2Y118"/>
<sequence>MHLPTKPLLLGFLIALVGAIIANAIGMPIPWLLGALIPTVIVRVNGVKVCSHSFFRKCGQWLIGISLGLYFTPMTIGILKTLILPIFISCLFVLLLGLSGSWILYKIGGVDYKTAFFSSTIGGASEMVVLAERNQANQQLTASSHSLRILIVTISIPLAYQLLNIHGNATENTYLTATFSYQGLIALLASTFIIGVLFAKISIPNAFILGSIVATGLLTANDIHLSNIPPTLQHLSQILIGWSLGSTYQPGFFKQAPRFLASVVVMVLFYFAGTILFVWLMLFFVDIYFPTAILALSPGGIAEMAITAKVLLLGAPIVTSYQVCRLIFVLLSSEPLFRAITHYQQKKRLRQGN</sequence>
<feature type="transmembrane region" description="Helical" evidence="1">
    <location>
        <begin position="179"/>
        <end position="199"/>
    </location>
</feature>
<feature type="transmembrane region" description="Helical" evidence="1">
    <location>
        <begin position="259"/>
        <end position="285"/>
    </location>
</feature>
<dbReference type="GO" id="GO:0016020">
    <property type="term" value="C:membrane"/>
    <property type="evidence" value="ECO:0007669"/>
    <property type="project" value="InterPro"/>
</dbReference>
<feature type="transmembrane region" description="Helical" evidence="1">
    <location>
        <begin position="85"/>
        <end position="105"/>
    </location>
</feature>
<dbReference type="PANTHER" id="PTHR38457">
    <property type="entry name" value="REGULATOR ABRB-RELATED"/>
    <property type="match status" value="1"/>
</dbReference>
<feature type="transmembrane region" description="Helical" evidence="1">
    <location>
        <begin position="292"/>
        <end position="314"/>
    </location>
</feature>
<evidence type="ECO:0008006" key="4">
    <source>
        <dbReference type="Google" id="ProtNLM"/>
    </source>
</evidence>
<dbReference type="PIRSF" id="PIRSF038991">
    <property type="entry name" value="Protein_AbrB"/>
    <property type="match status" value="1"/>
</dbReference>
<dbReference type="NCBIfam" id="TIGR03082">
    <property type="entry name" value="Gneg_AbrB_dup"/>
    <property type="match status" value="2"/>
</dbReference>
<keyword evidence="1" id="KW-0472">Membrane</keyword>
<dbReference type="PANTHER" id="PTHR38457:SF1">
    <property type="entry name" value="REGULATOR ABRB-RELATED"/>
    <property type="match status" value="1"/>
</dbReference>
<dbReference type="Pfam" id="PF05145">
    <property type="entry name" value="AbrB"/>
    <property type="match status" value="1"/>
</dbReference>
<protein>
    <recommendedName>
        <fullName evidence="4">Ammonia monooxygenase</fullName>
    </recommendedName>
</protein>
<accession>A0A0A2Y118</accession>
<reference evidence="2 3" key="1">
    <citation type="submission" date="2014-08" db="EMBL/GenBank/DDBJ databases">
        <title>Chaperone-usher fimbriae in a diverse selection of Gallibacterium genomes.</title>
        <authorList>
            <person name="Kudirkiene E."/>
            <person name="Bager R.J."/>
            <person name="Johnson T.J."/>
            <person name="Bojesen A.M."/>
        </authorList>
    </citation>
    <scope>NUCLEOTIDE SEQUENCE [LARGE SCALE GENOMIC DNA]</scope>
    <source>
        <strain evidence="2 3">20558/3kl.</strain>
    </source>
</reference>
<name>A0A0A2Y118_9PAST</name>
<gene>
    <name evidence="2" type="ORF">JP32_07560</name>
</gene>
<keyword evidence="1" id="KW-0812">Transmembrane</keyword>
<evidence type="ECO:0000313" key="2">
    <source>
        <dbReference type="EMBL" id="KGQ31169.1"/>
    </source>
</evidence>
<proteinExistence type="predicted"/>
<dbReference type="GO" id="GO:0010468">
    <property type="term" value="P:regulation of gene expression"/>
    <property type="evidence" value="ECO:0007669"/>
    <property type="project" value="InterPro"/>
</dbReference>
<feature type="transmembrane region" description="Helical" evidence="1">
    <location>
        <begin position="147"/>
        <end position="167"/>
    </location>
</feature>
<evidence type="ECO:0000256" key="1">
    <source>
        <dbReference type="SAM" id="Phobius"/>
    </source>
</evidence>
<feature type="transmembrane region" description="Helical" evidence="1">
    <location>
        <begin position="61"/>
        <end position="79"/>
    </location>
</feature>